<accession>A0A2P5CPJ7</accession>
<dbReference type="Proteomes" id="UP000237000">
    <property type="component" value="Unassembled WGS sequence"/>
</dbReference>
<protein>
    <submittedName>
        <fullName evidence="1">Uncharacterized protein</fullName>
    </submittedName>
</protein>
<keyword evidence="2" id="KW-1185">Reference proteome</keyword>
<dbReference type="OrthoDB" id="10412234at2759"/>
<name>A0A2P5CPJ7_TREOI</name>
<sequence length="96" mass="11000">MAIQEGISIALHHKIRIDLVECDAIQHLDPNLYYFVIIKSILRIPSDLAVKFKKVKNSSEARASKQLRRLLSNSTSPSLATKQSSQTEMWVFQFKK</sequence>
<dbReference type="AlphaFoldDB" id="A0A2P5CPJ7"/>
<evidence type="ECO:0000313" key="2">
    <source>
        <dbReference type="Proteomes" id="UP000237000"/>
    </source>
</evidence>
<proteinExistence type="predicted"/>
<evidence type="ECO:0000313" key="1">
    <source>
        <dbReference type="EMBL" id="PON62951.1"/>
    </source>
</evidence>
<dbReference type="EMBL" id="JXTC01000342">
    <property type="protein sequence ID" value="PON62951.1"/>
    <property type="molecule type" value="Genomic_DNA"/>
</dbReference>
<organism evidence="1 2">
    <name type="scientific">Trema orientale</name>
    <name type="common">Charcoal tree</name>
    <name type="synonym">Celtis orientalis</name>
    <dbReference type="NCBI Taxonomy" id="63057"/>
    <lineage>
        <taxon>Eukaryota</taxon>
        <taxon>Viridiplantae</taxon>
        <taxon>Streptophyta</taxon>
        <taxon>Embryophyta</taxon>
        <taxon>Tracheophyta</taxon>
        <taxon>Spermatophyta</taxon>
        <taxon>Magnoliopsida</taxon>
        <taxon>eudicotyledons</taxon>
        <taxon>Gunneridae</taxon>
        <taxon>Pentapetalae</taxon>
        <taxon>rosids</taxon>
        <taxon>fabids</taxon>
        <taxon>Rosales</taxon>
        <taxon>Cannabaceae</taxon>
        <taxon>Trema</taxon>
    </lineage>
</organism>
<comment type="caution">
    <text evidence="1">The sequence shown here is derived from an EMBL/GenBank/DDBJ whole genome shotgun (WGS) entry which is preliminary data.</text>
</comment>
<gene>
    <name evidence="1" type="ORF">TorRG33x02_277770</name>
</gene>
<reference evidence="2" key="1">
    <citation type="submission" date="2016-06" db="EMBL/GenBank/DDBJ databases">
        <title>Parallel loss of symbiosis genes in relatives of nitrogen-fixing non-legume Parasponia.</title>
        <authorList>
            <person name="Van Velzen R."/>
            <person name="Holmer R."/>
            <person name="Bu F."/>
            <person name="Rutten L."/>
            <person name="Van Zeijl A."/>
            <person name="Liu W."/>
            <person name="Santuari L."/>
            <person name="Cao Q."/>
            <person name="Sharma T."/>
            <person name="Shen D."/>
            <person name="Roswanjaya Y."/>
            <person name="Wardhani T."/>
            <person name="Kalhor M.S."/>
            <person name="Jansen J."/>
            <person name="Van den Hoogen J."/>
            <person name="Gungor B."/>
            <person name="Hartog M."/>
            <person name="Hontelez J."/>
            <person name="Verver J."/>
            <person name="Yang W.-C."/>
            <person name="Schijlen E."/>
            <person name="Repin R."/>
            <person name="Schilthuizen M."/>
            <person name="Schranz E."/>
            <person name="Heidstra R."/>
            <person name="Miyata K."/>
            <person name="Fedorova E."/>
            <person name="Kohlen W."/>
            <person name="Bisseling T."/>
            <person name="Smit S."/>
            <person name="Geurts R."/>
        </authorList>
    </citation>
    <scope>NUCLEOTIDE SEQUENCE [LARGE SCALE GENOMIC DNA]</scope>
    <source>
        <strain evidence="2">cv. RG33-2</strain>
    </source>
</reference>
<dbReference type="InParanoid" id="A0A2P5CPJ7"/>